<keyword evidence="5" id="KW-0479">Metal-binding</keyword>
<dbReference type="Pfam" id="PF00246">
    <property type="entry name" value="Peptidase_M14"/>
    <property type="match status" value="1"/>
</dbReference>
<dbReference type="SUPFAM" id="SSF54897">
    <property type="entry name" value="Protease propeptides/inhibitors"/>
    <property type="match status" value="1"/>
</dbReference>
<evidence type="ECO:0000259" key="13">
    <source>
        <dbReference type="PROSITE" id="PS52035"/>
    </source>
</evidence>
<dbReference type="Proteomes" id="UP001497472">
    <property type="component" value="Unassembled WGS sequence"/>
</dbReference>
<keyword evidence="8" id="KW-0862">Zinc</keyword>
<reference evidence="14 15" key="1">
    <citation type="submission" date="2023-11" db="EMBL/GenBank/DDBJ databases">
        <authorList>
            <person name="Okamura Y."/>
        </authorList>
    </citation>
    <scope>NUCLEOTIDE SEQUENCE [LARGE SCALE GENOMIC DNA]</scope>
</reference>
<dbReference type="InterPro" id="IPR036990">
    <property type="entry name" value="M14A-like_propep"/>
</dbReference>
<evidence type="ECO:0000256" key="9">
    <source>
        <dbReference type="ARBA" id="ARBA00023049"/>
    </source>
</evidence>
<dbReference type="EMBL" id="CAVLEF010000003">
    <property type="protein sequence ID" value="CAK1542471.1"/>
    <property type="molecule type" value="Genomic_DNA"/>
</dbReference>
<evidence type="ECO:0000256" key="2">
    <source>
        <dbReference type="ARBA" id="ARBA00005988"/>
    </source>
</evidence>
<evidence type="ECO:0000256" key="4">
    <source>
        <dbReference type="ARBA" id="ARBA00022670"/>
    </source>
</evidence>
<dbReference type="GO" id="GO:0005615">
    <property type="term" value="C:extracellular space"/>
    <property type="evidence" value="ECO:0007669"/>
    <property type="project" value="TreeGrafter"/>
</dbReference>
<evidence type="ECO:0000256" key="6">
    <source>
        <dbReference type="ARBA" id="ARBA00022729"/>
    </source>
</evidence>
<feature type="signal peptide" evidence="12">
    <location>
        <begin position="1"/>
        <end position="16"/>
    </location>
</feature>
<evidence type="ECO:0000256" key="1">
    <source>
        <dbReference type="ARBA" id="ARBA00001947"/>
    </source>
</evidence>
<dbReference type="FunFam" id="3.40.630.10:FF:000084">
    <property type="entry name" value="Carboxypeptidase B2"/>
    <property type="match status" value="1"/>
</dbReference>
<dbReference type="PANTHER" id="PTHR11705">
    <property type="entry name" value="PROTEASE FAMILY M14 CARBOXYPEPTIDASE A,B"/>
    <property type="match status" value="1"/>
</dbReference>
<dbReference type="SMART" id="SM00631">
    <property type="entry name" value="Zn_pept"/>
    <property type="match status" value="1"/>
</dbReference>
<comment type="similarity">
    <text evidence="2 11">Belongs to the peptidase M14 family.</text>
</comment>
<accession>A0AAV1J235</accession>
<protein>
    <recommendedName>
        <fullName evidence="13">Peptidase M14 domain-containing protein</fullName>
    </recommendedName>
</protein>
<keyword evidence="3" id="KW-0121">Carboxypeptidase</keyword>
<evidence type="ECO:0000256" key="8">
    <source>
        <dbReference type="ARBA" id="ARBA00022833"/>
    </source>
</evidence>
<dbReference type="SUPFAM" id="SSF53187">
    <property type="entry name" value="Zn-dependent exopeptidases"/>
    <property type="match status" value="1"/>
</dbReference>
<dbReference type="PRINTS" id="PR00765">
    <property type="entry name" value="CRBOXYPTASEA"/>
</dbReference>
<comment type="cofactor">
    <cofactor evidence="1">
        <name>Zn(2+)</name>
        <dbReference type="ChEBI" id="CHEBI:29105"/>
    </cofactor>
</comment>
<dbReference type="GO" id="GO:0006508">
    <property type="term" value="P:proteolysis"/>
    <property type="evidence" value="ECO:0007669"/>
    <property type="project" value="UniProtKB-KW"/>
</dbReference>
<dbReference type="PANTHER" id="PTHR11705:SF91">
    <property type="entry name" value="FI01817P-RELATED"/>
    <property type="match status" value="1"/>
</dbReference>
<evidence type="ECO:0000256" key="7">
    <source>
        <dbReference type="ARBA" id="ARBA00022801"/>
    </source>
</evidence>
<dbReference type="GO" id="GO:0008270">
    <property type="term" value="F:zinc ion binding"/>
    <property type="evidence" value="ECO:0007669"/>
    <property type="project" value="InterPro"/>
</dbReference>
<dbReference type="GO" id="GO:0004181">
    <property type="term" value="F:metallocarboxypeptidase activity"/>
    <property type="evidence" value="ECO:0007669"/>
    <property type="project" value="InterPro"/>
</dbReference>
<dbReference type="Gene3D" id="3.30.70.340">
    <property type="entry name" value="Metallocarboxypeptidase-like"/>
    <property type="match status" value="1"/>
</dbReference>
<sequence length="433" mass="49385">MYKLFFFFLTVSSVLAKHEDFFGHTLYEVKVLNDNQHRYLDEVVERFFLDKWHATYTGQDGLILVPGDIKEDFQREMIHAGIPYEIKSNNIKEQLDLEDELMAAASAKMNRSTPGLSFDVIHRYEVVNNYLQRLANSYANVRVESAGKSVEGRDIRYLRISSDNFQSRTKPVVFLMSLLHAREWVTLPASLYAIEKLVIDVRDRTLVNNIDWIIMPIANPDGYEFTHTNVNPHVAAPGKNRARNAGWSMCPGVDLNRNFDHNWGTASSASPCTETFHGTGPFSEPETQAVRNVLNQVRNRLELFIDIHSFGSMILYGFGNRQLPPNALTLNMVGVRMAQRIDAVKWSNKRNYRVGNIVDVINYRASGGSSDYVQSFGNLLSFTYELPAYRNVANINGFLVDPAFIYQAGMETWEGIQAGARYVLERRRMAEAK</sequence>
<evidence type="ECO:0000256" key="10">
    <source>
        <dbReference type="ARBA" id="ARBA00023157"/>
    </source>
</evidence>
<evidence type="ECO:0000256" key="12">
    <source>
        <dbReference type="SAM" id="SignalP"/>
    </source>
</evidence>
<organism evidence="14 15">
    <name type="scientific">Leptosia nina</name>
    <dbReference type="NCBI Taxonomy" id="320188"/>
    <lineage>
        <taxon>Eukaryota</taxon>
        <taxon>Metazoa</taxon>
        <taxon>Ecdysozoa</taxon>
        <taxon>Arthropoda</taxon>
        <taxon>Hexapoda</taxon>
        <taxon>Insecta</taxon>
        <taxon>Pterygota</taxon>
        <taxon>Neoptera</taxon>
        <taxon>Endopterygota</taxon>
        <taxon>Lepidoptera</taxon>
        <taxon>Glossata</taxon>
        <taxon>Ditrysia</taxon>
        <taxon>Papilionoidea</taxon>
        <taxon>Pieridae</taxon>
        <taxon>Pierinae</taxon>
        <taxon>Leptosia</taxon>
    </lineage>
</organism>
<evidence type="ECO:0000256" key="3">
    <source>
        <dbReference type="ARBA" id="ARBA00022645"/>
    </source>
</evidence>
<name>A0AAV1J235_9NEOP</name>
<keyword evidence="10" id="KW-1015">Disulfide bond</keyword>
<feature type="active site" description="Proton donor/acceptor" evidence="11">
    <location>
        <position position="385"/>
    </location>
</feature>
<keyword evidence="6 12" id="KW-0732">Signal</keyword>
<dbReference type="Pfam" id="PF02244">
    <property type="entry name" value="Propep_M14"/>
    <property type="match status" value="1"/>
</dbReference>
<feature type="chain" id="PRO_5043796653" description="Peptidase M14 domain-containing protein" evidence="12">
    <location>
        <begin position="17"/>
        <end position="433"/>
    </location>
</feature>
<evidence type="ECO:0000256" key="5">
    <source>
        <dbReference type="ARBA" id="ARBA00022723"/>
    </source>
</evidence>
<keyword evidence="4" id="KW-0645">Protease</keyword>
<keyword evidence="15" id="KW-1185">Reference proteome</keyword>
<dbReference type="InterPro" id="IPR000834">
    <property type="entry name" value="Peptidase_M14"/>
</dbReference>
<feature type="domain" description="Peptidase M14" evidence="13">
    <location>
        <begin position="120"/>
        <end position="423"/>
    </location>
</feature>
<dbReference type="InterPro" id="IPR003146">
    <property type="entry name" value="M14A_act_pep"/>
</dbReference>
<gene>
    <name evidence="14" type="ORF">LNINA_LOCUS2365</name>
</gene>
<dbReference type="Gene3D" id="3.40.630.10">
    <property type="entry name" value="Zn peptidases"/>
    <property type="match status" value="1"/>
</dbReference>
<proteinExistence type="inferred from homology"/>
<evidence type="ECO:0000313" key="14">
    <source>
        <dbReference type="EMBL" id="CAK1542471.1"/>
    </source>
</evidence>
<evidence type="ECO:0000256" key="11">
    <source>
        <dbReference type="PROSITE-ProRule" id="PRU01379"/>
    </source>
</evidence>
<keyword evidence="7" id="KW-0378">Hydrolase</keyword>
<evidence type="ECO:0000313" key="15">
    <source>
        <dbReference type="Proteomes" id="UP001497472"/>
    </source>
</evidence>
<dbReference type="AlphaFoldDB" id="A0AAV1J235"/>
<comment type="caution">
    <text evidence="14">The sequence shown here is derived from an EMBL/GenBank/DDBJ whole genome shotgun (WGS) entry which is preliminary data.</text>
</comment>
<keyword evidence="9" id="KW-0482">Metalloprotease</keyword>
<dbReference type="PROSITE" id="PS52035">
    <property type="entry name" value="PEPTIDASE_M14"/>
    <property type="match status" value="1"/>
</dbReference>